<reference evidence="6 7" key="1">
    <citation type="submission" date="2018-10" db="EMBL/GenBank/DDBJ databases">
        <title>Characterization and genome analysis of a novel bacterium Sphingobium yanoikuyae SJTF8 capable of degrading PAHs.</title>
        <authorList>
            <person name="Yin C."/>
            <person name="Xiong W."/>
            <person name="Liang R."/>
        </authorList>
    </citation>
    <scope>NUCLEOTIDE SEQUENCE [LARGE SCALE GENOMIC DNA]</scope>
    <source>
        <strain evidence="6 7">SJTF8</strain>
        <plasmid evidence="7">pf1</plasmid>
    </source>
</reference>
<dbReference type="Proteomes" id="UP000280708">
    <property type="component" value="Plasmid pF1"/>
</dbReference>
<accession>A0A3G2UL25</accession>
<dbReference type="InterPro" id="IPR000847">
    <property type="entry name" value="LysR_HTH_N"/>
</dbReference>
<dbReference type="CDD" id="cd08414">
    <property type="entry name" value="PBP2_LTTR_aromatics_like"/>
    <property type="match status" value="1"/>
</dbReference>
<dbReference type="InterPro" id="IPR036390">
    <property type="entry name" value="WH_DNA-bd_sf"/>
</dbReference>
<geneLocation type="plasmid" evidence="7">
    <name>pf1</name>
</geneLocation>
<comment type="similarity">
    <text evidence="1">Belongs to the LysR transcriptional regulatory family.</text>
</comment>
<evidence type="ECO:0000313" key="6">
    <source>
        <dbReference type="EMBL" id="AYO75525.1"/>
    </source>
</evidence>
<dbReference type="GO" id="GO:0032993">
    <property type="term" value="C:protein-DNA complex"/>
    <property type="evidence" value="ECO:0007669"/>
    <property type="project" value="TreeGrafter"/>
</dbReference>
<dbReference type="AlphaFoldDB" id="A0A3G2UL25"/>
<dbReference type="SUPFAM" id="SSF53850">
    <property type="entry name" value="Periplasmic binding protein-like II"/>
    <property type="match status" value="1"/>
</dbReference>
<dbReference type="Pfam" id="PF03466">
    <property type="entry name" value="LysR_substrate"/>
    <property type="match status" value="1"/>
</dbReference>
<protein>
    <submittedName>
        <fullName evidence="6">LysR family transcriptional regulator</fullName>
    </submittedName>
</protein>
<gene>
    <name evidence="6" type="ORF">EBF16_00520</name>
</gene>
<evidence type="ECO:0000256" key="1">
    <source>
        <dbReference type="ARBA" id="ARBA00009437"/>
    </source>
</evidence>
<evidence type="ECO:0000313" key="7">
    <source>
        <dbReference type="Proteomes" id="UP000280708"/>
    </source>
</evidence>
<keyword evidence="4" id="KW-0804">Transcription</keyword>
<dbReference type="RefSeq" id="WP_037445060.1">
    <property type="nucleotide sequence ID" value="NZ_CP033227.1"/>
</dbReference>
<dbReference type="PANTHER" id="PTHR30346:SF0">
    <property type="entry name" value="HCA OPERON TRANSCRIPTIONAL ACTIVATOR HCAR"/>
    <property type="match status" value="1"/>
</dbReference>
<dbReference type="PANTHER" id="PTHR30346">
    <property type="entry name" value="TRANSCRIPTIONAL DUAL REGULATOR HCAR-RELATED"/>
    <property type="match status" value="1"/>
</dbReference>
<keyword evidence="6" id="KW-0614">Plasmid</keyword>
<dbReference type="GO" id="GO:0003677">
    <property type="term" value="F:DNA binding"/>
    <property type="evidence" value="ECO:0007669"/>
    <property type="project" value="UniProtKB-KW"/>
</dbReference>
<dbReference type="Gene3D" id="3.40.190.10">
    <property type="entry name" value="Periplasmic binding protein-like II"/>
    <property type="match status" value="2"/>
</dbReference>
<evidence type="ECO:0000259" key="5">
    <source>
        <dbReference type="PROSITE" id="PS50931"/>
    </source>
</evidence>
<dbReference type="PRINTS" id="PR00039">
    <property type="entry name" value="HTHLYSR"/>
</dbReference>
<organism evidence="6 7">
    <name type="scientific">Sphingobium yanoikuyae</name>
    <name type="common">Sphingomonas yanoikuyae</name>
    <dbReference type="NCBI Taxonomy" id="13690"/>
    <lineage>
        <taxon>Bacteria</taxon>
        <taxon>Pseudomonadati</taxon>
        <taxon>Pseudomonadota</taxon>
        <taxon>Alphaproteobacteria</taxon>
        <taxon>Sphingomonadales</taxon>
        <taxon>Sphingomonadaceae</taxon>
        <taxon>Sphingobium</taxon>
    </lineage>
</organism>
<name>A0A3G2UL25_SPHYA</name>
<dbReference type="EMBL" id="CP033227">
    <property type="protein sequence ID" value="AYO75525.1"/>
    <property type="molecule type" value="Genomic_DNA"/>
</dbReference>
<keyword evidence="2" id="KW-0805">Transcription regulation</keyword>
<dbReference type="GO" id="GO:0003700">
    <property type="term" value="F:DNA-binding transcription factor activity"/>
    <property type="evidence" value="ECO:0007669"/>
    <property type="project" value="InterPro"/>
</dbReference>
<dbReference type="FunFam" id="1.10.10.10:FF:000001">
    <property type="entry name" value="LysR family transcriptional regulator"/>
    <property type="match status" value="1"/>
</dbReference>
<dbReference type="InterPro" id="IPR005119">
    <property type="entry name" value="LysR_subst-bd"/>
</dbReference>
<keyword evidence="3" id="KW-0238">DNA-binding</keyword>
<dbReference type="Pfam" id="PF00126">
    <property type="entry name" value="HTH_1"/>
    <property type="match status" value="1"/>
</dbReference>
<feature type="domain" description="HTH lysR-type" evidence="5">
    <location>
        <begin position="4"/>
        <end position="61"/>
    </location>
</feature>
<evidence type="ECO:0000256" key="4">
    <source>
        <dbReference type="ARBA" id="ARBA00023163"/>
    </source>
</evidence>
<evidence type="ECO:0000256" key="2">
    <source>
        <dbReference type="ARBA" id="ARBA00023015"/>
    </source>
</evidence>
<evidence type="ECO:0000256" key="3">
    <source>
        <dbReference type="ARBA" id="ARBA00023125"/>
    </source>
</evidence>
<dbReference type="InterPro" id="IPR036388">
    <property type="entry name" value="WH-like_DNA-bd_sf"/>
</dbReference>
<dbReference type="Gene3D" id="1.10.10.10">
    <property type="entry name" value="Winged helix-like DNA-binding domain superfamily/Winged helix DNA-binding domain"/>
    <property type="match status" value="1"/>
</dbReference>
<proteinExistence type="inferred from homology"/>
<sequence length="306" mass="33170">MATLDLKALRHFVSVAESLSFARAAERLGTSQPVVTRTVAQLEHNLGAKLFERTTRRVALTPAGVVLLKAARPLLGQAEALQRTIRHAVAVESGRLSIGTTKIAMQTVAPAYIRRFTQIRPDIELVVQEFSTSAQIEALLSAEIDVGFVLLPASHSGLTIEPIHSERMMLAVSDGHPCADFGLASPLPLSAFAHDRFIVPHNQGNSANHDEMVSICRQAGFRPKTLESCDDQTCMGLVRAGMGVLFAPMATQPVSTEGIKLIEIEDPVPTLQIGLAWRKDDPSVSLQLFRDQTRQVEAPLDDPTSA</sequence>
<dbReference type="SUPFAM" id="SSF46785">
    <property type="entry name" value="Winged helix' DNA-binding domain"/>
    <property type="match status" value="1"/>
</dbReference>
<dbReference type="PROSITE" id="PS50931">
    <property type="entry name" value="HTH_LYSR"/>
    <property type="match status" value="1"/>
</dbReference>